<dbReference type="InterPro" id="IPR027523">
    <property type="entry name" value="CLU_prot"/>
</dbReference>
<dbReference type="InterPro" id="IPR033646">
    <property type="entry name" value="CLU-central"/>
</dbReference>
<dbReference type="PROSITE" id="PS51823">
    <property type="entry name" value="CLU"/>
    <property type="match status" value="1"/>
</dbReference>
<feature type="compositionally biased region" description="Basic and acidic residues" evidence="8">
    <location>
        <begin position="1360"/>
        <end position="1386"/>
    </location>
</feature>
<organism evidence="10">
    <name type="scientific">Triticum aestivum</name>
    <name type="common">Wheat</name>
    <dbReference type="NCBI Taxonomy" id="4565"/>
    <lineage>
        <taxon>Eukaryota</taxon>
        <taxon>Viridiplantae</taxon>
        <taxon>Streptophyta</taxon>
        <taxon>Embryophyta</taxon>
        <taxon>Tracheophyta</taxon>
        <taxon>Spermatophyta</taxon>
        <taxon>Magnoliopsida</taxon>
        <taxon>Liliopsida</taxon>
        <taxon>Poales</taxon>
        <taxon>Poaceae</taxon>
        <taxon>BOP clade</taxon>
        <taxon>Pooideae</taxon>
        <taxon>Triticodae</taxon>
        <taxon>Triticeae</taxon>
        <taxon>Triticinae</taxon>
        <taxon>Triticum</taxon>
    </lineage>
</organism>
<feature type="region of interest" description="Disordered" evidence="8">
    <location>
        <begin position="647"/>
        <end position="670"/>
    </location>
</feature>
<dbReference type="InterPro" id="IPR025697">
    <property type="entry name" value="CLU_dom"/>
</dbReference>
<evidence type="ECO:0000256" key="7">
    <source>
        <dbReference type="PROSITE-ProRule" id="PRU00339"/>
    </source>
</evidence>
<dbReference type="STRING" id="4565.A0A3B6DLN2"/>
<feature type="compositionally biased region" description="Basic and acidic residues" evidence="8">
    <location>
        <begin position="549"/>
        <end position="566"/>
    </location>
</feature>
<comment type="subcellular location">
    <subcellularLocation>
        <location evidence="2">Cytoplasm</location>
        <location evidence="2">Cytosol</location>
    </subcellularLocation>
    <subcellularLocation>
        <location evidence="1">Nucleus</location>
    </subcellularLocation>
</comment>
<dbReference type="InterPro" id="IPR028275">
    <property type="entry name" value="CLU_N"/>
</dbReference>
<dbReference type="Proteomes" id="UP000019116">
    <property type="component" value="Chromosome 2D"/>
</dbReference>
<dbReference type="OrthoDB" id="1414216at2759"/>
<dbReference type="InterPro" id="IPR019734">
    <property type="entry name" value="TPR_rpt"/>
</dbReference>
<dbReference type="InterPro" id="IPR023231">
    <property type="entry name" value="GSKIP_dom_sf"/>
</dbReference>
<feature type="compositionally biased region" description="Basic and acidic residues" evidence="8">
    <location>
        <begin position="1420"/>
        <end position="1431"/>
    </location>
</feature>
<evidence type="ECO:0000256" key="5">
    <source>
        <dbReference type="ARBA" id="ARBA00022803"/>
    </source>
</evidence>
<feature type="compositionally biased region" description="Basic and acidic residues" evidence="8">
    <location>
        <begin position="1223"/>
        <end position="1235"/>
    </location>
</feature>
<dbReference type="Gramene" id="TraesCS2D03G1157400.1">
    <property type="protein sequence ID" value="TraesCS2D03G1157400.1.CDS"/>
    <property type="gene ID" value="TraesCS2D03G1157400"/>
</dbReference>
<feature type="compositionally biased region" description="Polar residues" evidence="8">
    <location>
        <begin position="1700"/>
        <end position="1716"/>
    </location>
</feature>
<dbReference type="PROSITE" id="PS50005">
    <property type="entry name" value="TPR"/>
    <property type="match status" value="1"/>
</dbReference>
<evidence type="ECO:0000313" key="11">
    <source>
        <dbReference type="Proteomes" id="UP000019116"/>
    </source>
</evidence>
<dbReference type="Gramene" id="TraesCS2D02G518700.1">
    <property type="protein sequence ID" value="TraesCS2D02G518700.1"/>
    <property type="gene ID" value="TraesCS2D02G518700"/>
</dbReference>
<dbReference type="SMART" id="SM00028">
    <property type="entry name" value="TPR"/>
    <property type="match status" value="3"/>
</dbReference>
<evidence type="ECO:0000313" key="10">
    <source>
        <dbReference type="EnsemblPlants" id="TraesCS2D02G518700.1"/>
    </source>
</evidence>
<dbReference type="GO" id="GO:0005634">
    <property type="term" value="C:nucleus"/>
    <property type="evidence" value="ECO:0007669"/>
    <property type="project" value="UniProtKB-SubCell"/>
</dbReference>
<feature type="region of interest" description="Disordered" evidence="8">
    <location>
        <begin position="1"/>
        <end position="39"/>
    </location>
</feature>
<dbReference type="EnsemblPlants" id="TraesCS2D02G518700.1">
    <property type="protein sequence ID" value="TraesCS2D02G518700.1"/>
    <property type="gene ID" value="TraesCS2D02G518700"/>
</dbReference>
<gene>
    <name evidence="10" type="primary">LOC123054946</name>
</gene>
<dbReference type="SUPFAM" id="SSF48452">
    <property type="entry name" value="TPR-like"/>
    <property type="match status" value="2"/>
</dbReference>
<feature type="domain" description="Clu" evidence="9">
    <location>
        <begin position="371"/>
        <end position="655"/>
    </location>
</feature>
<reference evidence="10" key="2">
    <citation type="submission" date="2018-10" db="UniProtKB">
        <authorList>
            <consortium name="EnsemblPlants"/>
        </authorList>
    </citation>
    <scope>IDENTIFICATION</scope>
</reference>
<dbReference type="PANTHER" id="PTHR12601">
    <property type="entry name" value="EUKARYOTIC TRANSLATION INITIATION FACTOR 3 SUBUNIT EIF-3"/>
    <property type="match status" value="1"/>
</dbReference>
<feature type="compositionally biased region" description="Basic and acidic residues" evidence="8">
    <location>
        <begin position="1651"/>
        <end position="1663"/>
    </location>
</feature>
<dbReference type="Pfam" id="PF15044">
    <property type="entry name" value="CLU_N"/>
    <property type="match status" value="1"/>
</dbReference>
<feature type="region of interest" description="Disordered" evidence="8">
    <location>
        <begin position="1611"/>
        <end position="1663"/>
    </location>
</feature>
<feature type="compositionally biased region" description="Basic residues" evidence="8">
    <location>
        <begin position="193"/>
        <end position="202"/>
    </location>
</feature>
<feature type="compositionally biased region" description="Basic and acidic residues" evidence="8">
    <location>
        <begin position="1627"/>
        <end position="1643"/>
    </location>
</feature>
<dbReference type="GO" id="GO:0019750">
    <property type="term" value="P:chloroplast localization"/>
    <property type="evidence" value="ECO:0007669"/>
    <property type="project" value="UniProtKB-ARBA"/>
</dbReference>
<feature type="compositionally biased region" description="Low complexity" evidence="8">
    <location>
        <begin position="1462"/>
        <end position="1472"/>
    </location>
</feature>
<feature type="region of interest" description="Disordered" evidence="8">
    <location>
        <begin position="1319"/>
        <end position="1505"/>
    </location>
</feature>
<keyword evidence="6" id="KW-0539">Nucleus</keyword>
<feature type="compositionally biased region" description="Basic residues" evidence="8">
    <location>
        <begin position="1"/>
        <end position="11"/>
    </location>
</feature>
<dbReference type="GO" id="GO:0005737">
    <property type="term" value="C:cytoplasm"/>
    <property type="evidence" value="ECO:0000318"/>
    <property type="project" value="GO_Central"/>
</dbReference>
<keyword evidence="11" id="KW-1185">Reference proteome</keyword>
<evidence type="ECO:0000256" key="8">
    <source>
        <dbReference type="SAM" id="MobiDB-lite"/>
    </source>
</evidence>
<evidence type="ECO:0000256" key="3">
    <source>
        <dbReference type="ARBA" id="ARBA00022490"/>
    </source>
</evidence>
<dbReference type="GO" id="GO:0005829">
    <property type="term" value="C:cytosol"/>
    <property type="evidence" value="ECO:0007669"/>
    <property type="project" value="UniProtKB-SubCell"/>
</dbReference>
<dbReference type="Pfam" id="PF13424">
    <property type="entry name" value="TPR_12"/>
    <property type="match status" value="2"/>
</dbReference>
<keyword evidence="3" id="KW-0963">Cytoplasm</keyword>
<feature type="compositionally biased region" description="Basic and acidic residues" evidence="8">
    <location>
        <begin position="17"/>
        <end position="28"/>
    </location>
</feature>
<dbReference type="Pfam" id="PF12807">
    <property type="entry name" value="eIF3_p135"/>
    <property type="match status" value="1"/>
</dbReference>
<evidence type="ECO:0000256" key="4">
    <source>
        <dbReference type="ARBA" id="ARBA00022737"/>
    </source>
</evidence>
<accession>A0A3B6DLN2</accession>
<name>A0A3B6DLN2_WHEAT</name>
<dbReference type="SUPFAM" id="SSF103107">
    <property type="entry name" value="Hypothetical protein c14orf129, hspc210"/>
    <property type="match status" value="1"/>
</dbReference>
<feature type="compositionally biased region" description="Basic and acidic residues" evidence="8">
    <location>
        <begin position="1202"/>
        <end position="1211"/>
    </location>
</feature>
<evidence type="ECO:0000256" key="2">
    <source>
        <dbReference type="ARBA" id="ARBA00004514"/>
    </source>
</evidence>
<dbReference type="GO" id="GO:0003729">
    <property type="term" value="F:mRNA binding"/>
    <property type="evidence" value="ECO:0007669"/>
    <property type="project" value="UniProtKB-ARBA"/>
</dbReference>
<dbReference type="PANTHER" id="PTHR12601:SF45">
    <property type="entry name" value="PROTEIN REDUCED CHLOROPLAST COVERAGE 3"/>
    <property type="match status" value="1"/>
</dbReference>
<evidence type="ECO:0000256" key="6">
    <source>
        <dbReference type="ARBA" id="ARBA00023242"/>
    </source>
</evidence>
<dbReference type="InterPro" id="IPR011990">
    <property type="entry name" value="TPR-like_helical_dom_sf"/>
</dbReference>
<feature type="compositionally biased region" description="Polar residues" evidence="8">
    <location>
        <begin position="536"/>
        <end position="548"/>
    </location>
</feature>
<feature type="compositionally biased region" description="Pro residues" evidence="8">
    <location>
        <begin position="205"/>
        <end position="214"/>
    </location>
</feature>
<protein>
    <recommendedName>
        <fullName evidence="9">Clu domain-containing protein</fullName>
    </recommendedName>
</protein>
<feature type="repeat" description="TPR" evidence="7">
    <location>
        <begin position="984"/>
        <end position="1017"/>
    </location>
</feature>
<evidence type="ECO:0000256" key="1">
    <source>
        <dbReference type="ARBA" id="ARBA00004123"/>
    </source>
</evidence>
<feature type="compositionally biased region" description="Low complexity" evidence="8">
    <location>
        <begin position="1481"/>
        <end position="1500"/>
    </location>
</feature>
<dbReference type="Gene3D" id="1.25.40.10">
    <property type="entry name" value="Tetratricopeptide repeat domain"/>
    <property type="match status" value="1"/>
</dbReference>
<reference evidence="10" key="1">
    <citation type="submission" date="2018-08" db="EMBL/GenBank/DDBJ databases">
        <authorList>
            <person name="Rossello M."/>
        </authorList>
    </citation>
    <scope>NUCLEOTIDE SEQUENCE [LARGE SCALE GENOMIC DNA]</scope>
    <source>
        <strain evidence="10">cv. Chinese Spring</strain>
    </source>
</reference>
<dbReference type="CDD" id="cd15466">
    <property type="entry name" value="CLU-central"/>
    <property type="match status" value="1"/>
</dbReference>
<feature type="compositionally biased region" description="Basic and acidic residues" evidence="8">
    <location>
        <begin position="1718"/>
        <end position="1737"/>
    </location>
</feature>
<dbReference type="SMR" id="A0A3B6DLN2"/>
<dbReference type="FunFam" id="1.25.40.10:FF:000024">
    <property type="entry name" value="Tetratricopeptide repeat (TPR)-like superfamily protein"/>
    <property type="match status" value="1"/>
</dbReference>
<evidence type="ECO:0000259" key="9">
    <source>
        <dbReference type="PROSITE" id="PS51823"/>
    </source>
</evidence>
<feature type="region of interest" description="Disordered" evidence="8">
    <location>
        <begin position="535"/>
        <end position="575"/>
    </location>
</feature>
<proteinExistence type="predicted"/>
<feature type="region of interest" description="Disordered" evidence="8">
    <location>
        <begin position="193"/>
        <end position="225"/>
    </location>
</feature>
<sequence>MAPKHAGRGKGRGGGGKGDRKKKEEKGTDAPMRPPGNNPWPHSVVLDSCLPLLVEFVVLRGIELLFLTVPYAHICSTALQFCARTKVVPSVVDVAVTTPYESQVTLKGISTDRVLDVRKLLASNVETCHLTNYSLSHVVRGQRLEEGVEIVALKPCALTIVEEEYATEEAAVAHVRRLLDIAACTTAFAKAKQHKSSSKHAQRPATPPSPPPASSPGANGVGAGEAPAISEAHDMVAIGPPPKIGEFYDFFSFAHLTPPLHFIRRKERNGAAQDGDYFEIEVKVCNGKLLHIVASVKGFYLVGKPHTVSRSLVDLLQQLSSGFANAYEALTKAFVDHNKFGNLPFGFRANTWLVPPIYVDSATKSPALPAEDENWGGNGGGCGRDGKHDRRRWAREFSILARMPSKTEEERVIRDRKAFLLHNLFVDTAIFRATSTIRRLVDTSPQTGPDGSLVLEERVGDLHITVKKDEADASLKLEDKVDGVAIYQTDAMDISQRNLLKGLTSDESVVAKDSSTLGVVIVKHCGYTATVKVSGRTKNSSDGKQTSDISDHLDEIPNIDVDDHPDGGSNALNPHSLRIPLPKIINPEIAASNQHLASKPHVDNYARKLACTVLETSLRKLENTPNKNPRRIRWELGSSWLQHFQKKDASVSEDSEKNAKKSEKDSSVKGLGKHFEQLRKINKKESTIEDAKIVKEESDSNCLLTNGTEKSENVAFTEIRNLITEDAFCRLKSLEAGLHQKSLEELTKMAHKFYDDTALPKLVADFASLELSPVDGRTMTDFMHTRGLNMCSLGRVVELAEKLPHIQSICIHEMVIRAFKHVIRAVIAAVDDMQNMSAVIAETLNILLGSPRLENDLDTDANEHNLRLKWVESFLSKRYCWTLKDEFAHLRKPIILRGLCSKVGLELVARDYDMNSPNPFDKSDIVNIVPICKHVVYSSIDSRNLLESSKMALDKGKLDDAVNYGAKALSKVIAVCGPYHRLTANAYSLLAVVLYHTGDFNQATIYQQKALDINERELGLDHPETMKSYGDLSVFYYRLQHIEMALKYVNRALYLLQFSCGLSHPNSAATYINVAMMEEGMGNVHVALRYLHEALKCNKRLLGADHIQTAASYHAIAIALSMMDAYSLSVQHEQTTLQILQEKLGDDDLRTQDAAAWLEYFDSKALEQQEAARRGIPKPDSSIASKGHLSVSDLLDYISPDQERKERDMQKKCRRAKNNTRAHQGEPVEEKENFQHDSGSLLEADKKDFQEAKLEASPRVVAVVAEETYAVHDELKQVDTLSPEEYSDEGWQAATLKGRSANVRKKSIRRRSSLTKLVVDRTEDGRTASAHRSGVQPQAKEHKEEAVNSPSQLSFGNFIRSDKLNGDPVITEEKTSKGTSKSEWKVKPTGIKRPTSIASKLVSYKDVAVSPPGTVWKPILEQKETKEKDNEQDTDVAPSSEEGDRKLIDEEKEKSSDESSKEIVSSQPEGSSPPEPEKASDSNSDGSSSPGKKTSGSKLSASAPPFKPGSLLSVSHPYSTVAIYDASVVLQPIPSQAMEVLPHAVDTRVPRGPRSTLYYRTGHSFQRKQGYTQSQSTILRGSTSPPTMNPHAAEFVPGKTVQQTDLAAGEQANSVTDPADQQLASHASDEVKVDVREADKAGQVEKTTPGKVKERAKDATRDSYKAELARQILLSFIVKSVHDSLGSTRPQPDRKPSGSDEASNEQSSNVTKTASSPKEFDKQPKAAEVPKSEKDTEGFTVVSKRRKSKQHFVNPINGLYSQQSICTSVS</sequence>
<feature type="region of interest" description="Disordered" evidence="8">
    <location>
        <begin position="1202"/>
        <end position="1237"/>
    </location>
</feature>
<keyword evidence="5 7" id="KW-0802">TPR repeat</keyword>
<feature type="region of interest" description="Disordered" evidence="8">
    <location>
        <begin position="1684"/>
        <end position="1752"/>
    </location>
</feature>
<feature type="compositionally biased region" description="Basic and acidic residues" evidence="8">
    <location>
        <begin position="1442"/>
        <end position="1461"/>
    </location>
</feature>
<keyword evidence="4" id="KW-0677">Repeat</keyword>